<feature type="compositionally biased region" description="Basic and acidic residues" evidence="10">
    <location>
        <begin position="480"/>
        <end position="497"/>
    </location>
</feature>
<evidence type="ECO:0000256" key="9">
    <source>
        <dbReference type="ARBA" id="ARBA00023303"/>
    </source>
</evidence>
<feature type="compositionally biased region" description="Low complexity" evidence="10">
    <location>
        <begin position="535"/>
        <end position="551"/>
    </location>
</feature>
<evidence type="ECO:0000256" key="7">
    <source>
        <dbReference type="ARBA" id="ARBA00023136"/>
    </source>
</evidence>
<evidence type="ECO:0000256" key="10">
    <source>
        <dbReference type="SAM" id="MobiDB-lite"/>
    </source>
</evidence>
<feature type="compositionally biased region" description="Gly residues" evidence="10">
    <location>
        <begin position="499"/>
        <end position="509"/>
    </location>
</feature>
<evidence type="ECO:0008006" key="13">
    <source>
        <dbReference type="Google" id="ProtNLM"/>
    </source>
</evidence>
<dbReference type="InterPro" id="IPR059116">
    <property type="entry name" value="P2X_receptor"/>
</dbReference>
<dbReference type="VEuPathDB" id="CryptoDB:Cvel_11447"/>
<feature type="compositionally biased region" description="Basic and acidic residues" evidence="10">
    <location>
        <begin position="225"/>
        <end position="239"/>
    </location>
</feature>
<dbReference type="PANTHER" id="PTHR10125">
    <property type="entry name" value="P2X PURINOCEPTOR"/>
    <property type="match status" value="1"/>
</dbReference>
<evidence type="ECO:0000256" key="11">
    <source>
        <dbReference type="SAM" id="Phobius"/>
    </source>
</evidence>
<organism evidence="12">
    <name type="scientific">Chromera velia CCMP2878</name>
    <dbReference type="NCBI Taxonomy" id="1169474"/>
    <lineage>
        <taxon>Eukaryota</taxon>
        <taxon>Sar</taxon>
        <taxon>Alveolata</taxon>
        <taxon>Colpodellida</taxon>
        <taxon>Chromeraceae</taxon>
        <taxon>Chromera</taxon>
    </lineage>
</organism>
<dbReference type="GO" id="GO:0015267">
    <property type="term" value="F:channel activity"/>
    <property type="evidence" value="ECO:0007669"/>
    <property type="project" value="UniProtKB-ARBA"/>
</dbReference>
<dbReference type="AlphaFoldDB" id="A0A0G4I6P0"/>
<feature type="region of interest" description="Disordered" evidence="10">
    <location>
        <begin position="220"/>
        <end position="239"/>
    </location>
</feature>
<dbReference type="EMBL" id="CDMZ01005338">
    <property type="protein sequence ID" value="CEM52707.1"/>
    <property type="molecule type" value="Genomic_DNA"/>
</dbReference>
<evidence type="ECO:0000313" key="12">
    <source>
        <dbReference type="EMBL" id="CEM52707.1"/>
    </source>
</evidence>
<dbReference type="GO" id="GO:0012505">
    <property type="term" value="C:endomembrane system"/>
    <property type="evidence" value="ECO:0007669"/>
    <property type="project" value="UniProtKB-SubCell"/>
</dbReference>
<dbReference type="PANTHER" id="PTHR10125:SF31">
    <property type="entry name" value="P2X RECEPTOR E"/>
    <property type="match status" value="1"/>
</dbReference>
<sequence>MPVGGETERGQSPQGTRAGCGESFLDGLLGYSTAKVVWVRDRRLGTLNLIFLTLIFTYIVLWQICYNTGYLKREVPVGTARLQLQRPTVNGCNPKSNDCLCDFKSIPSLPYCDAFIEGDTVPCFYWDEFDVVPASSAGIGEIFVTTRVRRQTQTRECPPDPRSEGLVNCDRVYWTNSTENFFVADIEDFTLLIAHSVSAPTLGIKENLEKSSGSLEVCNPPTSSKECKTVEPNKTDTKPPMDVFRVGDLLNFADVNLEQVISPSDGGTKRFEGLVLQVEIKYNNFQPWRGSSGDHFSFTYKVTELPASTYKTNFVSFSNSSLGGSTRVAEARHGIEIVVKQTGEIGAFNFQTLLTLLTTSLALLAFATFLVDKLAMYVMPVKGIFNQYKFLTTHDFRPFRRLLRRAANAGVSALELVHIADEIEEARMQGRPINEEEFVAQLERLISERERRMSEDAEREMQEAGERDGGYRGGDAAMLRVERGEAREVGRRSEPRRGTPGGRENGGVRTGNSIQLEASSSSASALRGSGGGGAAAALGAAATSSRSAAGSQRWRHPGDDGSLGVEGSPSTDAASMPLLRGGEHQGRPQGPPTRPPRAVERRPGSSKEKGEEDAEGAKTDHSDR</sequence>
<dbReference type="GO" id="GO:0070588">
    <property type="term" value="P:calcium ion transmembrane transport"/>
    <property type="evidence" value="ECO:0007669"/>
    <property type="project" value="TreeGrafter"/>
</dbReference>
<keyword evidence="7 11" id="KW-0472">Membrane</keyword>
<keyword evidence="5 11" id="KW-1133">Transmembrane helix</keyword>
<evidence type="ECO:0000256" key="8">
    <source>
        <dbReference type="ARBA" id="ARBA00023286"/>
    </source>
</evidence>
<gene>
    <name evidence="12" type="ORF">Cvel_11447</name>
</gene>
<feature type="region of interest" description="Disordered" evidence="10">
    <location>
        <begin position="450"/>
        <end position="624"/>
    </location>
</feature>
<evidence type="ECO:0000256" key="4">
    <source>
        <dbReference type="ARBA" id="ARBA00022692"/>
    </source>
</evidence>
<dbReference type="GO" id="GO:0016020">
    <property type="term" value="C:membrane"/>
    <property type="evidence" value="ECO:0007669"/>
    <property type="project" value="TreeGrafter"/>
</dbReference>
<proteinExistence type="inferred from homology"/>
<feature type="compositionally biased region" description="Basic and acidic residues" evidence="10">
    <location>
        <begin position="450"/>
        <end position="470"/>
    </location>
</feature>
<evidence type="ECO:0000256" key="1">
    <source>
        <dbReference type="ARBA" id="ARBA00004308"/>
    </source>
</evidence>
<name>A0A0G4I6P0_9ALVE</name>
<evidence type="ECO:0000256" key="5">
    <source>
        <dbReference type="ARBA" id="ARBA00022989"/>
    </source>
</evidence>
<evidence type="ECO:0000256" key="3">
    <source>
        <dbReference type="ARBA" id="ARBA00022448"/>
    </source>
</evidence>
<feature type="transmembrane region" description="Helical" evidence="11">
    <location>
        <begin position="44"/>
        <end position="64"/>
    </location>
</feature>
<comment type="subcellular location">
    <subcellularLocation>
        <location evidence="1">Endomembrane system</location>
    </subcellularLocation>
</comment>
<dbReference type="GO" id="GO:0007165">
    <property type="term" value="P:signal transduction"/>
    <property type="evidence" value="ECO:0007669"/>
    <property type="project" value="UniProtKB-ARBA"/>
</dbReference>
<feature type="compositionally biased region" description="Low complexity" evidence="10">
    <location>
        <begin position="518"/>
        <end position="527"/>
    </location>
</feature>
<protein>
    <recommendedName>
        <fullName evidence="13">P2X purinoceptor</fullName>
    </recommendedName>
</protein>
<dbReference type="Pfam" id="PF00864">
    <property type="entry name" value="P2X_receptor"/>
    <property type="match status" value="1"/>
</dbReference>
<keyword evidence="9" id="KW-0407">Ion channel</keyword>
<evidence type="ECO:0000256" key="2">
    <source>
        <dbReference type="ARBA" id="ARBA00009848"/>
    </source>
</evidence>
<keyword evidence="6" id="KW-0406">Ion transport</keyword>
<accession>A0A0G4I6P0</accession>
<keyword evidence="4 11" id="KW-0812">Transmembrane</keyword>
<dbReference type="Gene3D" id="1.10.287.940">
    <property type="entry name" value="atp-gated p2x4 ion channel"/>
    <property type="match status" value="1"/>
</dbReference>
<reference evidence="12" key="1">
    <citation type="submission" date="2014-11" db="EMBL/GenBank/DDBJ databases">
        <authorList>
            <person name="Otto D Thomas"/>
            <person name="Naeem Raeece"/>
        </authorList>
    </citation>
    <scope>NUCLEOTIDE SEQUENCE</scope>
</reference>
<feature type="compositionally biased region" description="Basic and acidic residues" evidence="10">
    <location>
        <begin position="597"/>
        <end position="624"/>
    </location>
</feature>
<evidence type="ECO:0000256" key="6">
    <source>
        <dbReference type="ARBA" id="ARBA00023065"/>
    </source>
</evidence>
<comment type="similarity">
    <text evidence="2">Belongs to the P2X receptor family.</text>
</comment>
<keyword evidence="8" id="KW-1071">Ligand-gated ion channel</keyword>
<keyword evidence="3" id="KW-0813">Transport</keyword>